<dbReference type="InterPro" id="IPR009414">
    <property type="entry name" value="DUF1064"/>
</dbReference>
<reference evidence="2" key="2">
    <citation type="submission" date="2014-11" db="EMBL/GenBank/DDBJ databases">
        <title>Draft genome sequence of Hydrogenophaga intermedia S1.</title>
        <authorList>
            <person name="Gan H.M."/>
            <person name="Chew T.H."/>
            <person name="Stolz A."/>
        </authorList>
    </citation>
    <scope>NUCLEOTIDE SEQUENCE [LARGE SCALE GENOMIC DNA]</scope>
    <source>
        <strain evidence="2">S1</strain>
    </source>
</reference>
<protein>
    <submittedName>
        <fullName evidence="1">FAA1, Long-chain acyl-CoA synthetase</fullName>
    </submittedName>
</protein>
<reference evidence="2" key="1">
    <citation type="submission" date="2014-02" db="EMBL/GenBank/DDBJ databases">
        <authorList>
            <person name="Gan H."/>
        </authorList>
    </citation>
    <scope>NUCLEOTIDE SEQUENCE [LARGE SCALE GENOMIC DNA]</scope>
    <source>
        <strain evidence="2">S1</strain>
    </source>
</reference>
<dbReference type="Proteomes" id="UP000028878">
    <property type="component" value="Unassembled WGS sequence"/>
</dbReference>
<proteinExistence type="predicted"/>
<evidence type="ECO:0000313" key="1">
    <source>
        <dbReference type="EMBL" id="CDN87347.1"/>
    </source>
</evidence>
<dbReference type="Pfam" id="PF06356">
    <property type="entry name" value="DUF1064"/>
    <property type="match status" value="1"/>
</dbReference>
<evidence type="ECO:0000313" key="2">
    <source>
        <dbReference type="Proteomes" id="UP000028878"/>
    </source>
</evidence>
<name>A0A1L1PK89_HYDIT</name>
<organism evidence="1 2">
    <name type="scientific">Hydrogenophaga intermedia</name>
    <dbReference type="NCBI Taxonomy" id="65786"/>
    <lineage>
        <taxon>Bacteria</taxon>
        <taxon>Pseudomonadati</taxon>
        <taxon>Pseudomonadota</taxon>
        <taxon>Betaproteobacteria</taxon>
        <taxon>Burkholderiales</taxon>
        <taxon>Comamonadaceae</taxon>
        <taxon>Hydrogenophaga</taxon>
    </lineage>
</organism>
<dbReference type="EMBL" id="CCAE010000010">
    <property type="protein sequence ID" value="CDN87347.1"/>
    <property type="molecule type" value="Genomic_DNA"/>
</dbReference>
<keyword evidence="2" id="KW-1185">Reference proteome</keyword>
<dbReference type="AlphaFoldDB" id="A0A1L1PK89"/>
<gene>
    <name evidence="1" type="ORF">BN948_01769</name>
</gene>
<dbReference type="RefSeq" id="WP_238327228.1">
    <property type="nucleotide sequence ID" value="NZ_CCAE010000010.1"/>
</dbReference>
<accession>A0A1L1PK89</accession>
<sequence>MTRALRLSVEEAMNLQARMAGARSYADMMANPKTREARRQKYGNERVSDRGIEFDSKAEHRRWVYLATLEKAGEIRELRLQVPFELIPAQVAPSGKKHRAMVYVADFTYIDEKGRHVVEDVKGAVTPEFRIKRKLMLQVHGIEVQEVRS</sequence>